<dbReference type="Gene3D" id="1.20.1550.10">
    <property type="entry name" value="DsbB-like"/>
    <property type="match status" value="1"/>
</dbReference>
<evidence type="ECO:0000256" key="1">
    <source>
        <dbReference type="ARBA" id="ARBA00004141"/>
    </source>
</evidence>
<feature type="transmembrane region" description="Helical" evidence="13">
    <location>
        <begin position="35"/>
        <end position="53"/>
    </location>
</feature>
<comment type="subcellular location">
    <subcellularLocation>
        <location evidence="12">Cell membrane</location>
        <topology evidence="12">Multi-pass membrane protein</topology>
    </subcellularLocation>
    <subcellularLocation>
        <location evidence="1">Membrane</location>
        <topology evidence="1">Multi-pass membrane protein</topology>
    </subcellularLocation>
</comment>
<dbReference type="RefSeq" id="WP_038557740.1">
    <property type="nucleotide sequence ID" value="NZ_CP008876.1"/>
</dbReference>
<evidence type="ECO:0000256" key="12">
    <source>
        <dbReference type="HAMAP-Rule" id="MF_00287"/>
    </source>
</evidence>
<keyword evidence="9 12" id="KW-1015">Disulfide bond</keyword>
<keyword evidence="8 12" id="KW-0472">Membrane</keyword>
<keyword evidence="12" id="KW-1003">Cell membrane</keyword>
<evidence type="ECO:0000313" key="16">
    <source>
        <dbReference type="Proteomes" id="UP000027980"/>
    </source>
</evidence>
<evidence type="ECO:0000256" key="7">
    <source>
        <dbReference type="ARBA" id="ARBA00023002"/>
    </source>
</evidence>
<reference evidence="14 16" key="1">
    <citation type="submission" date="2014-07" db="EMBL/GenBank/DDBJ databases">
        <title>Complete genome sequence of a moderately halophilic bacterium Terribacillus aidingensis MP602, isolated from Cryptomeria fortunei in Tianmu mountain in China.</title>
        <authorList>
            <person name="Wang Y."/>
            <person name="Lu P."/>
            <person name="Zhang L."/>
        </authorList>
    </citation>
    <scope>NUCLEOTIDE SEQUENCE [LARGE SCALE GENOMIC DNA]</scope>
    <source>
        <strain evidence="14 16">MP602</strain>
    </source>
</reference>
<dbReference type="KEGG" id="tap:GZ22_00780"/>
<evidence type="ECO:0000256" key="9">
    <source>
        <dbReference type="ARBA" id="ARBA00023157"/>
    </source>
</evidence>
<keyword evidence="7 12" id="KW-0560">Oxidoreductase</keyword>
<keyword evidence="5 12" id="KW-0249">Electron transport</keyword>
<gene>
    <name evidence="12" type="primary">bdbC</name>
    <name evidence="14" type="ORF">GZ22_00780</name>
    <name evidence="15" type="ORF">SAMN04489762_2757</name>
</gene>
<dbReference type="GO" id="GO:0015035">
    <property type="term" value="F:protein-disulfide reductase activity"/>
    <property type="evidence" value="ECO:0007669"/>
    <property type="project" value="UniProtKB-UniRule"/>
</dbReference>
<dbReference type="Proteomes" id="UP000027980">
    <property type="component" value="Chromosome"/>
</dbReference>
<dbReference type="Pfam" id="PF02600">
    <property type="entry name" value="DsbB"/>
    <property type="match status" value="1"/>
</dbReference>
<evidence type="ECO:0000256" key="6">
    <source>
        <dbReference type="ARBA" id="ARBA00022989"/>
    </source>
</evidence>
<feature type="disulfide bond" description="Redox-active" evidence="12">
    <location>
        <begin position="92"/>
        <end position="98"/>
    </location>
</feature>
<dbReference type="PIRSF" id="PIRSF036659">
    <property type="entry name" value="BdbC"/>
    <property type="match status" value="1"/>
</dbReference>
<accession>A0AAX2EHW0</accession>
<evidence type="ECO:0000313" key="17">
    <source>
        <dbReference type="Proteomes" id="UP000199735"/>
    </source>
</evidence>
<keyword evidence="3 12" id="KW-0813">Transport</keyword>
<dbReference type="GeneID" id="34222555"/>
<dbReference type="PANTHER" id="PTHR43469:SF1">
    <property type="entry name" value="SPBETA PROPHAGE-DERIVED DISULFIDE BOND FORMATION PROTEIN B"/>
    <property type="match status" value="1"/>
</dbReference>
<feature type="transmembrane region" description="Helical" evidence="13">
    <location>
        <begin position="5"/>
        <end position="23"/>
    </location>
</feature>
<evidence type="ECO:0000313" key="15">
    <source>
        <dbReference type="EMBL" id="SEN75405.1"/>
    </source>
</evidence>
<organism evidence="14 16">
    <name type="scientific">Terribacillus saccharophilus</name>
    <dbReference type="NCBI Taxonomy" id="361277"/>
    <lineage>
        <taxon>Bacteria</taxon>
        <taxon>Bacillati</taxon>
        <taxon>Bacillota</taxon>
        <taxon>Bacilli</taxon>
        <taxon>Bacillales</taxon>
        <taxon>Bacillaceae</taxon>
        <taxon>Terribacillus</taxon>
    </lineage>
</organism>
<evidence type="ECO:0000256" key="11">
    <source>
        <dbReference type="ARBA" id="ARBA00023284"/>
    </source>
</evidence>
<dbReference type="HOGENOM" id="CLU_128688_0_0_9"/>
<feature type="transmembrane region" description="Helical" evidence="13">
    <location>
        <begin position="60"/>
        <end position="79"/>
    </location>
</feature>
<dbReference type="Proteomes" id="UP000199735">
    <property type="component" value="Unassembled WGS sequence"/>
</dbReference>
<reference evidence="15 17" key="2">
    <citation type="submission" date="2016-10" db="EMBL/GenBank/DDBJ databases">
        <authorList>
            <person name="Varghese N."/>
            <person name="Submissions S."/>
        </authorList>
    </citation>
    <scope>NUCLEOTIDE SEQUENCE [LARGE SCALE GENOMIC DNA]</scope>
    <source>
        <strain evidence="15 17">DSM 21619</strain>
    </source>
</reference>
<evidence type="ECO:0000256" key="13">
    <source>
        <dbReference type="SAM" id="Phobius"/>
    </source>
</evidence>
<dbReference type="NCBIfam" id="NF002849">
    <property type="entry name" value="PRK03113.1"/>
    <property type="match status" value="1"/>
</dbReference>
<protein>
    <recommendedName>
        <fullName evidence="12">Probable disulfide formation protein</fullName>
    </recommendedName>
    <alternativeName>
        <fullName evidence="12">Disulfide oxidoreductase</fullName>
    </alternativeName>
    <alternativeName>
        <fullName evidence="12">Thiol-disulfide oxidoreductase</fullName>
    </alternativeName>
</protein>
<evidence type="ECO:0000256" key="8">
    <source>
        <dbReference type="ARBA" id="ARBA00023136"/>
    </source>
</evidence>
<name>A0A075LF83_9BACI</name>
<proteinExistence type="inferred from homology"/>
<dbReference type="InterPro" id="IPR023380">
    <property type="entry name" value="DsbB-like_sf"/>
</dbReference>
<keyword evidence="6 12" id="KW-1133">Transmembrane helix</keyword>
<evidence type="ECO:0000313" key="14">
    <source>
        <dbReference type="EMBL" id="AIF65330.1"/>
    </source>
</evidence>
<dbReference type="GO" id="GO:0005886">
    <property type="term" value="C:plasma membrane"/>
    <property type="evidence" value="ECO:0007669"/>
    <property type="project" value="UniProtKB-SubCell"/>
</dbReference>
<keyword evidence="10 12" id="KW-0143">Chaperone</keyword>
<dbReference type="InterPro" id="IPR012187">
    <property type="entry name" value="Disulphide_bond_form_BdbC"/>
</dbReference>
<dbReference type="PANTHER" id="PTHR43469">
    <property type="entry name" value="DISULFIDE FORMATION PROTEIN-RELATED"/>
    <property type="match status" value="1"/>
</dbReference>
<evidence type="ECO:0000256" key="4">
    <source>
        <dbReference type="ARBA" id="ARBA00022692"/>
    </source>
</evidence>
<comment type="similarity">
    <text evidence="2 12">Belongs to the DsbB family. BdbC subfamily.</text>
</comment>
<dbReference type="OrthoDB" id="158402at2"/>
<dbReference type="EMBL" id="FOCD01000003">
    <property type="protein sequence ID" value="SEN75405.1"/>
    <property type="molecule type" value="Genomic_DNA"/>
</dbReference>
<feature type="transmembrane region" description="Helical" evidence="13">
    <location>
        <begin position="105"/>
        <end position="129"/>
    </location>
</feature>
<keyword evidence="4 12" id="KW-0812">Transmembrane</keyword>
<sequence length="134" mass="15157">MNKSLLFAWVTAVIAMLGSLYFSEIMKFVPCTLCWYQRILMYPLAIILGIAFYKNDVRIYKYVLPLSILGILISGYHYLHQKVPALQGASLCSSGVPCSGHYINWLGFITIPLLAFTAFVIITVCMFVLRKKHA</sequence>
<evidence type="ECO:0000256" key="10">
    <source>
        <dbReference type="ARBA" id="ARBA00023186"/>
    </source>
</evidence>
<dbReference type="EMBL" id="CP008876">
    <property type="protein sequence ID" value="AIF65330.1"/>
    <property type="molecule type" value="Genomic_DNA"/>
</dbReference>
<dbReference type="GO" id="GO:0006457">
    <property type="term" value="P:protein folding"/>
    <property type="evidence" value="ECO:0007669"/>
    <property type="project" value="InterPro"/>
</dbReference>
<comment type="function">
    <text evidence="12">Required for disulfide bond formation in some proteins.</text>
</comment>
<feature type="disulfide bond" description="Redox-active" evidence="12">
    <location>
        <begin position="31"/>
        <end position="34"/>
    </location>
</feature>
<evidence type="ECO:0000256" key="5">
    <source>
        <dbReference type="ARBA" id="ARBA00022982"/>
    </source>
</evidence>
<dbReference type="AlphaFoldDB" id="A0A075LF83"/>
<keyword evidence="11 12" id="KW-0676">Redox-active center</keyword>
<dbReference type="HAMAP" id="MF_00287">
    <property type="entry name" value="BdbC"/>
    <property type="match status" value="1"/>
</dbReference>
<evidence type="ECO:0000256" key="3">
    <source>
        <dbReference type="ARBA" id="ARBA00022448"/>
    </source>
</evidence>
<dbReference type="SUPFAM" id="SSF158442">
    <property type="entry name" value="DsbB-like"/>
    <property type="match status" value="1"/>
</dbReference>
<accession>A0A075LF83</accession>
<evidence type="ECO:0000256" key="2">
    <source>
        <dbReference type="ARBA" id="ARBA00007602"/>
    </source>
</evidence>
<dbReference type="InterPro" id="IPR003752">
    <property type="entry name" value="DiS_bond_form_DsbB/BdbC"/>
</dbReference>